<feature type="chain" id="PRO_5045926211" evidence="5">
    <location>
        <begin position="30"/>
        <end position="534"/>
    </location>
</feature>
<accession>A0ABV6D6R2</accession>
<comment type="caution">
    <text evidence="7">The sequence shown here is derived from an EMBL/GenBank/DDBJ whole genome shotgun (WGS) entry which is preliminary data.</text>
</comment>
<evidence type="ECO:0000313" key="8">
    <source>
        <dbReference type="Proteomes" id="UP001589755"/>
    </source>
</evidence>
<dbReference type="PANTHER" id="PTHR30290:SF10">
    <property type="entry name" value="PERIPLASMIC OLIGOPEPTIDE-BINDING PROTEIN-RELATED"/>
    <property type="match status" value="1"/>
</dbReference>
<evidence type="ECO:0000256" key="1">
    <source>
        <dbReference type="ARBA" id="ARBA00004418"/>
    </source>
</evidence>
<dbReference type="Gene3D" id="3.90.76.10">
    <property type="entry name" value="Dipeptide-binding Protein, Domain 1"/>
    <property type="match status" value="1"/>
</dbReference>
<evidence type="ECO:0000256" key="5">
    <source>
        <dbReference type="SAM" id="SignalP"/>
    </source>
</evidence>
<reference evidence="7 8" key="1">
    <citation type="submission" date="2024-09" db="EMBL/GenBank/DDBJ databases">
        <authorList>
            <person name="Sun Q."/>
            <person name="Mori K."/>
        </authorList>
    </citation>
    <scope>NUCLEOTIDE SEQUENCE [LARGE SCALE GENOMIC DNA]</scope>
    <source>
        <strain evidence="7 8">CCM 8543</strain>
    </source>
</reference>
<evidence type="ECO:0000256" key="4">
    <source>
        <dbReference type="ARBA" id="ARBA00022729"/>
    </source>
</evidence>
<keyword evidence="8" id="KW-1185">Reference proteome</keyword>
<dbReference type="EMBL" id="JBHLXD010000010">
    <property type="protein sequence ID" value="MFC0208346.1"/>
    <property type="molecule type" value="Genomic_DNA"/>
</dbReference>
<feature type="signal peptide" evidence="5">
    <location>
        <begin position="1"/>
        <end position="29"/>
    </location>
</feature>
<protein>
    <submittedName>
        <fullName evidence="7">Peptide ABC transporter substrate-binding protein</fullName>
    </submittedName>
</protein>
<dbReference type="InterPro" id="IPR039424">
    <property type="entry name" value="SBP_5"/>
</dbReference>
<dbReference type="Proteomes" id="UP001589755">
    <property type="component" value="Unassembled WGS sequence"/>
</dbReference>
<dbReference type="InterPro" id="IPR000914">
    <property type="entry name" value="SBP_5_dom"/>
</dbReference>
<dbReference type="PIRSF" id="PIRSF002741">
    <property type="entry name" value="MppA"/>
    <property type="match status" value="1"/>
</dbReference>
<gene>
    <name evidence="7" type="ORF">ACFFJ2_08045</name>
</gene>
<keyword evidence="4 5" id="KW-0732">Signal</keyword>
<dbReference type="Gene3D" id="3.10.105.10">
    <property type="entry name" value="Dipeptide-binding Protein, Domain 3"/>
    <property type="match status" value="1"/>
</dbReference>
<dbReference type="RefSeq" id="WP_261519827.1">
    <property type="nucleotide sequence ID" value="NZ_JAODNW010000007.1"/>
</dbReference>
<sequence length="534" mass="60031">MKKRAGIRSLLAGALAAAALVAGANMALAATTYIRGNDSDPETLDQHKTSTISEAHLMRDLYEGLVIYDAKANVIPGVAESWTVSEDGTVYTFTLREDARWSNGDPVTAEDFVFSFRRIQDPATGAKYATIQYPIKNAEKINKGEMDPSALGVRAVDDRTLEITLERPTPYFLELLTHQTGLPLHKASVEEYGSDFVKPENMVTNGAYRLVSVTPNDKIVMEKNEHFREADTVAIERIEYIPFEDRSACVRRFEAGEVHSCSDLPAEQLKSIRARLGDQVRTPPYLGTYYYALNTQNEALSDPRVRMALSMVIDREFIAEEIWSGSMLPAYSIVPPGIGNYVDNPPQYDWADEPLLDREDKAIELMREAGYGPDKPLELELSYNTSENHKNTATAIADMWAPLGVNVTYNVRDGSAHYAHLRDSDDYQVARAGWIGDYSDPQNFLFLVREDNTGFNYAKYRNPEYDALLDKAAAETDLEKRAEVLAEAERVFLRDTPFIPILYYSSHSLVSDRLKGWEDNIQNVHATRFMSLSE</sequence>
<comment type="subcellular location">
    <subcellularLocation>
        <location evidence="1">Periplasm</location>
    </subcellularLocation>
</comment>
<evidence type="ECO:0000256" key="2">
    <source>
        <dbReference type="ARBA" id="ARBA00005695"/>
    </source>
</evidence>
<evidence type="ECO:0000313" key="7">
    <source>
        <dbReference type="EMBL" id="MFC0208346.1"/>
    </source>
</evidence>
<name>A0ABV6D6R2_9HYPH</name>
<evidence type="ECO:0000259" key="6">
    <source>
        <dbReference type="Pfam" id="PF00496"/>
    </source>
</evidence>
<proteinExistence type="inferred from homology"/>
<dbReference type="PANTHER" id="PTHR30290">
    <property type="entry name" value="PERIPLASMIC BINDING COMPONENT OF ABC TRANSPORTER"/>
    <property type="match status" value="1"/>
</dbReference>
<dbReference type="Gene3D" id="3.40.190.10">
    <property type="entry name" value="Periplasmic binding protein-like II"/>
    <property type="match status" value="1"/>
</dbReference>
<feature type="domain" description="Solute-binding protein family 5" evidence="6">
    <location>
        <begin position="74"/>
        <end position="449"/>
    </location>
</feature>
<dbReference type="InterPro" id="IPR030678">
    <property type="entry name" value="Peptide/Ni-bd"/>
</dbReference>
<dbReference type="CDD" id="cd08504">
    <property type="entry name" value="PBP2_OppA"/>
    <property type="match status" value="1"/>
</dbReference>
<keyword evidence="3" id="KW-0813">Transport</keyword>
<organism evidence="7 8">
    <name type="scientific">Chelativorans intermedius</name>
    <dbReference type="NCBI Taxonomy" id="515947"/>
    <lineage>
        <taxon>Bacteria</taxon>
        <taxon>Pseudomonadati</taxon>
        <taxon>Pseudomonadota</taxon>
        <taxon>Alphaproteobacteria</taxon>
        <taxon>Hyphomicrobiales</taxon>
        <taxon>Phyllobacteriaceae</taxon>
        <taxon>Chelativorans</taxon>
    </lineage>
</organism>
<evidence type="ECO:0000256" key="3">
    <source>
        <dbReference type="ARBA" id="ARBA00022448"/>
    </source>
</evidence>
<dbReference type="Pfam" id="PF00496">
    <property type="entry name" value="SBP_bac_5"/>
    <property type="match status" value="1"/>
</dbReference>
<comment type="similarity">
    <text evidence="2">Belongs to the bacterial solute-binding protein 5 family.</text>
</comment>
<dbReference type="SUPFAM" id="SSF53850">
    <property type="entry name" value="Periplasmic binding protein-like II"/>
    <property type="match status" value="1"/>
</dbReference>